<feature type="transmembrane region" description="Helical" evidence="1">
    <location>
        <begin position="165"/>
        <end position="184"/>
    </location>
</feature>
<keyword evidence="1" id="KW-0472">Membrane</keyword>
<evidence type="ECO:0000313" key="2">
    <source>
        <dbReference type="EMBL" id="SNX43215.1"/>
    </source>
</evidence>
<dbReference type="Proteomes" id="UP000219042">
    <property type="component" value="Unassembled WGS sequence"/>
</dbReference>
<organism evidence="2 3">
    <name type="scientific">Acinetobacter puyangensis</name>
    <dbReference type="NCBI Taxonomy" id="1096779"/>
    <lineage>
        <taxon>Bacteria</taxon>
        <taxon>Pseudomonadati</taxon>
        <taxon>Pseudomonadota</taxon>
        <taxon>Gammaproteobacteria</taxon>
        <taxon>Moraxellales</taxon>
        <taxon>Moraxellaceae</taxon>
        <taxon>Acinetobacter</taxon>
    </lineage>
</organism>
<dbReference type="OrthoDB" id="9900191at2"/>
<sequence length="215" mass="24148">MSESITVRNKHYDISHFIGTVTQREKQRETRISSSGGGDTPIYTSSDTYIHDEVFLENEAGDEKVLKLVDWDISVKDGNTVQTLAAKKSGKKQQYYVAVQNISTGSVYWGRKETLRRVFGYPALSRAALFWLFIVCAGIGYWLGADAQTVYSYNKWGAVTGKQGAMSWTYFAVPFLVVFAYIAYFQIYLTNRAIGEAKAKLKSLLKEKATINKSA</sequence>
<reference evidence="3" key="1">
    <citation type="submission" date="2016-09" db="EMBL/GenBank/DDBJ databases">
        <authorList>
            <person name="Varghese N."/>
            <person name="Submissions S."/>
        </authorList>
    </citation>
    <scope>NUCLEOTIDE SEQUENCE [LARGE SCALE GENOMIC DNA]</scope>
    <source>
        <strain evidence="3">ANC 4466</strain>
    </source>
</reference>
<keyword evidence="3" id="KW-1185">Reference proteome</keyword>
<evidence type="ECO:0000313" key="3">
    <source>
        <dbReference type="Proteomes" id="UP000219042"/>
    </source>
</evidence>
<dbReference type="AlphaFoldDB" id="A0A240E5R4"/>
<accession>A0A240E5R4</accession>
<dbReference type="RefSeq" id="WP_097077535.1">
    <property type="nucleotide sequence ID" value="NZ_BAABHT010000020.1"/>
</dbReference>
<feature type="transmembrane region" description="Helical" evidence="1">
    <location>
        <begin position="123"/>
        <end position="145"/>
    </location>
</feature>
<protein>
    <submittedName>
        <fullName evidence="2">Uncharacterized protein</fullName>
    </submittedName>
</protein>
<keyword evidence="1" id="KW-1133">Transmembrane helix</keyword>
<proteinExistence type="predicted"/>
<keyword evidence="1" id="KW-0812">Transmembrane</keyword>
<name>A0A240E5R4_9GAMM</name>
<dbReference type="EMBL" id="OANT01000001">
    <property type="protein sequence ID" value="SNX43215.1"/>
    <property type="molecule type" value="Genomic_DNA"/>
</dbReference>
<evidence type="ECO:0000256" key="1">
    <source>
        <dbReference type="SAM" id="Phobius"/>
    </source>
</evidence>
<gene>
    <name evidence="2" type="ORF">SAMN05421731_101250</name>
</gene>